<feature type="active site" description="Proton donor" evidence="15">
    <location>
        <position position="410"/>
    </location>
</feature>
<dbReference type="InterPro" id="IPR005478">
    <property type="entry name" value="Transketolase_bac-like"/>
</dbReference>
<evidence type="ECO:0000256" key="16">
    <source>
        <dbReference type="PIRSR" id="PIRSR605478-2"/>
    </source>
</evidence>
<feature type="binding site" evidence="16">
    <location>
        <position position="263"/>
    </location>
    <ligand>
        <name>substrate</name>
    </ligand>
</feature>
<dbReference type="InterPro" id="IPR055152">
    <property type="entry name" value="Transketolase-like_C_2"/>
</dbReference>
<comment type="similarity">
    <text evidence="5">Belongs to the transketolase family.</text>
</comment>
<evidence type="ECO:0000256" key="9">
    <source>
        <dbReference type="ARBA" id="ARBA00022723"/>
    </source>
</evidence>
<dbReference type="NCBIfam" id="TIGR00232">
    <property type="entry name" value="tktlase_bact"/>
    <property type="match status" value="1"/>
</dbReference>
<dbReference type="AlphaFoldDB" id="A0AA46AJB3"/>
<evidence type="ECO:0000256" key="11">
    <source>
        <dbReference type="ARBA" id="ARBA00022842"/>
    </source>
</evidence>
<feature type="binding site" evidence="18">
    <location>
        <position position="157"/>
    </location>
    <ligand>
        <name>Mg(2+)</name>
        <dbReference type="ChEBI" id="CHEBI:18420"/>
    </ligand>
</feature>
<dbReference type="Pfam" id="PF22613">
    <property type="entry name" value="Transketolase_C_1"/>
    <property type="match status" value="1"/>
</dbReference>
<comment type="caution">
    <text evidence="21">The sequence shown here is derived from an EMBL/GenBank/DDBJ whole genome shotgun (WGS) entry which is preliminary data.</text>
</comment>
<feature type="binding site" evidence="17">
    <location>
        <position position="187"/>
    </location>
    <ligand>
        <name>thiamine diphosphate</name>
        <dbReference type="ChEBI" id="CHEBI:58937"/>
    </ligand>
</feature>
<evidence type="ECO:0000256" key="1">
    <source>
        <dbReference type="ARBA" id="ARBA00001913"/>
    </source>
</evidence>
<dbReference type="EMBL" id="FXUF01000008">
    <property type="protein sequence ID" value="SMP59986.1"/>
    <property type="molecule type" value="Genomic_DNA"/>
</dbReference>
<dbReference type="InterPro" id="IPR009014">
    <property type="entry name" value="Transketo_C/PFOR_II"/>
</dbReference>
<evidence type="ECO:0000256" key="18">
    <source>
        <dbReference type="PIRSR" id="PIRSR605478-4"/>
    </source>
</evidence>
<dbReference type="InterPro" id="IPR049557">
    <property type="entry name" value="Transketolase_CS"/>
</dbReference>
<evidence type="ECO:0000256" key="15">
    <source>
        <dbReference type="PIRSR" id="PIRSR605478-1"/>
    </source>
</evidence>
<dbReference type="Proteomes" id="UP001158066">
    <property type="component" value="Unassembled WGS sequence"/>
</dbReference>
<comment type="cofactor">
    <cofactor evidence="17">
        <name>thiamine diphosphate</name>
        <dbReference type="ChEBI" id="CHEBI:58937"/>
    </cofactor>
    <text evidence="17">Binds 1 thiamine pyrophosphate per subunit. During the reaction, the substrate forms a covalent intermediate with the cofactor.</text>
</comment>
<feature type="binding site" evidence="17">
    <location>
        <position position="68"/>
    </location>
    <ligand>
        <name>thiamine diphosphate</name>
        <dbReference type="ChEBI" id="CHEBI:58937"/>
    </ligand>
</feature>
<dbReference type="Gene3D" id="3.40.50.970">
    <property type="match status" value="2"/>
</dbReference>
<feature type="site" description="Important for catalytic activity" evidence="19">
    <location>
        <position position="263"/>
    </location>
</feature>
<dbReference type="InterPro" id="IPR029061">
    <property type="entry name" value="THDP-binding"/>
</dbReference>
<organism evidence="21 22">
    <name type="scientific">Anoxynatronum buryatiense</name>
    <dbReference type="NCBI Taxonomy" id="489973"/>
    <lineage>
        <taxon>Bacteria</taxon>
        <taxon>Bacillati</taxon>
        <taxon>Bacillota</taxon>
        <taxon>Clostridia</taxon>
        <taxon>Eubacteriales</taxon>
        <taxon>Clostridiaceae</taxon>
        <taxon>Anoxynatronum</taxon>
    </lineage>
</organism>
<evidence type="ECO:0000256" key="8">
    <source>
        <dbReference type="ARBA" id="ARBA00022679"/>
    </source>
</evidence>
<keyword evidence="22" id="KW-1185">Reference proteome</keyword>
<feature type="binding site" evidence="16">
    <location>
        <position position="28"/>
    </location>
    <ligand>
        <name>substrate</name>
    </ligand>
</feature>
<dbReference type="SUPFAM" id="SSF52518">
    <property type="entry name" value="Thiamin diphosphate-binding fold (THDP-binding)"/>
    <property type="match status" value="2"/>
</dbReference>
<dbReference type="RefSeq" id="WP_283409521.1">
    <property type="nucleotide sequence ID" value="NZ_FXUF01000008.1"/>
</dbReference>
<dbReference type="PROSITE" id="PS00801">
    <property type="entry name" value="TRANSKETOLASE_1"/>
    <property type="match status" value="1"/>
</dbReference>
<evidence type="ECO:0000313" key="21">
    <source>
        <dbReference type="EMBL" id="SMP59986.1"/>
    </source>
</evidence>
<evidence type="ECO:0000256" key="2">
    <source>
        <dbReference type="ARBA" id="ARBA00001936"/>
    </source>
</evidence>
<keyword evidence="9 18" id="KW-0479">Metal-binding</keyword>
<gene>
    <name evidence="21" type="ORF">SAMN06296020_10830</name>
</gene>
<keyword evidence="10" id="KW-0106">Calcium</keyword>
<keyword evidence="11 18" id="KW-0460">Magnesium</keyword>
<dbReference type="PANTHER" id="PTHR43522">
    <property type="entry name" value="TRANSKETOLASE"/>
    <property type="match status" value="1"/>
</dbReference>
<evidence type="ECO:0000256" key="14">
    <source>
        <dbReference type="NCBIfam" id="TIGR00232"/>
    </source>
</evidence>
<dbReference type="GO" id="GO:0046872">
    <property type="term" value="F:metal ion binding"/>
    <property type="evidence" value="ECO:0007669"/>
    <property type="project" value="UniProtKB-KW"/>
</dbReference>
<evidence type="ECO:0000256" key="4">
    <source>
        <dbReference type="ARBA" id="ARBA00002931"/>
    </source>
</evidence>
<evidence type="ECO:0000313" key="22">
    <source>
        <dbReference type="Proteomes" id="UP001158066"/>
    </source>
</evidence>
<dbReference type="InterPro" id="IPR005474">
    <property type="entry name" value="Transketolase_N"/>
</dbReference>
<evidence type="ECO:0000259" key="20">
    <source>
        <dbReference type="SMART" id="SM00861"/>
    </source>
</evidence>
<sequence length="662" mass="72075">MNQEMDQLAVNTLRVLSAEAVEKANSGHPGLPMGSAPMAYTLWSRHMNHNPKNPAWKNRDRFILSAGHGSMLLYSLLHLFGYDLNMEELKSFRQWDSRTPGHPEFGHTSGVETTTGPLGQGFANGVGMAMAEARLAAQFNREGYPVVDHYTYVLAGDGCMMEGISSEAASLAGTLGLGKLIVLYDSNRISIEGDTDLAFREDVKKRFEAYGWQVLQVKDGNDLEAINAALVEAKNDKTRPAMIEVVTEIGYGCPAKQGKASAHGEPLGAENLKAMKENLNWQEEPFKVPASVSRQMESEMEKGMKAEAAWELMLSDYFTAYPEMETAWDQWFGNAWMQDVMEDESLWQYDKPNATRSASGDIINRLAEKVPNLIGGSADLAPSTKTLMKAHSDFQKENHAGSNLRFGVREHAMAAIINGMALHGGLRVFGATFFVFTDYMKGAMRLSSIMGVPVTYVLTHDSIGVGEDGPTHQPIEHLMALRSVPNMIVFRPADGKETAMGWKAALSSTNTPVSLVLTRQNLPLYAETGADALKGGYVLKDAGDGEPQVLLMASGSEVATIMAAADALAAKGITSRVVSMPSWELFEKQPESYRHQVLPPALRKRIAVEAGSGLGWYKYTGLDGRVISLDHFGASAPGELLFEKFGLTPEAVVEAAEALVGQ</sequence>
<accession>A0AA46AJB3</accession>
<feature type="binding site" evidence="16">
    <location>
        <position position="460"/>
    </location>
    <ligand>
        <name>substrate</name>
    </ligand>
</feature>
<dbReference type="FunFam" id="3.40.50.970:FF:000045">
    <property type="entry name" value="Transketolase"/>
    <property type="match status" value="1"/>
</dbReference>
<dbReference type="InterPro" id="IPR005475">
    <property type="entry name" value="Transketolase-like_Pyr-bd"/>
</dbReference>
<feature type="binding site" evidence="16">
    <location>
        <position position="468"/>
    </location>
    <ligand>
        <name>substrate</name>
    </ligand>
</feature>
<evidence type="ECO:0000256" key="17">
    <source>
        <dbReference type="PIRSR" id="PIRSR605478-3"/>
    </source>
</evidence>
<evidence type="ECO:0000256" key="7">
    <source>
        <dbReference type="ARBA" id="ARBA00013152"/>
    </source>
</evidence>
<name>A0AA46AJB3_9CLOT</name>
<dbReference type="GO" id="GO:0004802">
    <property type="term" value="F:transketolase activity"/>
    <property type="evidence" value="ECO:0007669"/>
    <property type="project" value="UniProtKB-UniRule"/>
</dbReference>
<feature type="binding site" evidence="18">
    <location>
        <position position="189"/>
    </location>
    <ligand>
        <name>Mg(2+)</name>
        <dbReference type="ChEBI" id="CHEBI:18420"/>
    </ligand>
</feature>
<dbReference type="EC" id="2.2.1.1" evidence="7 14"/>
<feature type="binding site" evidence="17">
    <location>
        <position position="158"/>
    </location>
    <ligand>
        <name>thiamine diphosphate</name>
        <dbReference type="ChEBI" id="CHEBI:58937"/>
    </ligand>
</feature>
<comment type="function">
    <text evidence="4">Catalyzes the transfer of a two-carbon ketol group from a ketose donor to an aldose acceptor, via a covalent intermediate with the cofactor thiamine pyrophosphate.</text>
</comment>
<feature type="site" description="Important for catalytic activity" evidence="19">
    <location>
        <position position="28"/>
    </location>
</feature>
<dbReference type="GO" id="GO:0006098">
    <property type="term" value="P:pentose-phosphate shunt"/>
    <property type="evidence" value="ECO:0007669"/>
    <property type="project" value="TreeGrafter"/>
</dbReference>
<feature type="binding site" evidence="16">
    <location>
        <position position="519"/>
    </location>
    <ligand>
        <name>substrate</name>
    </ligand>
</feature>
<keyword evidence="8" id="KW-0808">Transferase</keyword>
<feature type="binding site" evidence="16">
    <location>
        <position position="383"/>
    </location>
    <ligand>
        <name>substrate</name>
    </ligand>
</feature>
<feature type="binding site" evidence="17">
    <location>
        <position position="263"/>
    </location>
    <ligand>
        <name>thiamine diphosphate</name>
        <dbReference type="ChEBI" id="CHEBI:58937"/>
    </ligand>
</feature>
<dbReference type="CDD" id="cd07033">
    <property type="entry name" value="TPP_PYR_DXS_TK_like"/>
    <property type="match status" value="1"/>
</dbReference>
<comment type="cofactor">
    <cofactor evidence="18">
        <name>Mg(2+)</name>
        <dbReference type="ChEBI" id="CHEBI:18420"/>
    </cofactor>
    <text evidence="18">Binds 1 Mg(2+) ion per subunit. Can also utilize other divalent metal cations, such as Ca(2+), Mn(2+) and Co(2+).</text>
</comment>
<dbReference type="FunFam" id="3.40.50.920:FF:000003">
    <property type="entry name" value="Transketolase"/>
    <property type="match status" value="1"/>
</dbReference>
<feature type="binding site" evidence="16">
    <location>
        <position position="356"/>
    </location>
    <ligand>
        <name>substrate</name>
    </ligand>
</feature>
<comment type="cofactor">
    <cofactor evidence="1">
        <name>Ca(2+)</name>
        <dbReference type="ChEBI" id="CHEBI:29108"/>
    </cofactor>
</comment>
<dbReference type="Gene3D" id="3.40.50.920">
    <property type="match status" value="1"/>
</dbReference>
<evidence type="ECO:0000256" key="12">
    <source>
        <dbReference type="ARBA" id="ARBA00023052"/>
    </source>
</evidence>
<dbReference type="Pfam" id="PF00456">
    <property type="entry name" value="Transketolase_N"/>
    <property type="match status" value="1"/>
</dbReference>
<dbReference type="PANTHER" id="PTHR43522:SF2">
    <property type="entry name" value="TRANSKETOLASE 1-RELATED"/>
    <property type="match status" value="1"/>
</dbReference>
<comment type="cofactor">
    <cofactor evidence="3">
        <name>Co(2+)</name>
        <dbReference type="ChEBI" id="CHEBI:48828"/>
    </cofactor>
</comment>
<feature type="binding site" evidence="17">
    <location>
        <begin position="116"/>
        <end position="118"/>
    </location>
    <ligand>
        <name>thiamine diphosphate</name>
        <dbReference type="ChEBI" id="CHEBI:58937"/>
    </ligand>
</feature>
<dbReference type="GO" id="GO:0005829">
    <property type="term" value="C:cytosol"/>
    <property type="evidence" value="ECO:0007669"/>
    <property type="project" value="TreeGrafter"/>
</dbReference>
<dbReference type="InterPro" id="IPR033247">
    <property type="entry name" value="Transketolase_fam"/>
</dbReference>
<evidence type="ECO:0000256" key="3">
    <source>
        <dbReference type="ARBA" id="ARBA00001941"/>
    </source>
</evidence>
<dbReference type="CDD" id="cd02012">
    <property type="entry name" value="TPP_TK"/>
    <property type="match status" value="1"/>
</dbReference>
<evidence type="ECO:0000256" key="5">
    <source>
        <dbReference type="ARBA" id="ARBA00007131"/>
    </source>
</evidence>
<dbReference type="FunFam" id="3.40.50.970:FF:000004">
    <property type="entry name" value="Transketolase"/>
    <property type="match status" value="1"/>
</dbReference>
<proteinExistence type="inferred from homology"/>
<reference evidence="21" key="1">
    <citation type="submission" date="2017-05" db="EMBL/GenBank/DDBJ databases">
        <authorList>
            <person name="Varghese N."/>
            <person name="Submissions S."/>
        </authorList>
    </citation>
    <scope>NUCLEOTIDE SEQUENCE</scope>
    <source>
        <strain evidence="21">Su22</strain>
    </source>
</reference>
<dbReference type="Pfam" id="PF02779">
    <property type="entry name" value="Transket_pyr"/>
    <property type="match status" value="1"/>
</dbReference>
<comment type="cofactor">
    <cofactor evidence="2">
        <name>Mn(2+)</name>
        <dbReference type="ChEBI" id="CHEBI:29035"/>
    </cofactor>
</comment>
<evidence type="ECO:0000256" key="19">
    <source>
        <dbReference type="PIRSR" id="PIRSR605478-5"/>
    </source>
</evidence>
<evidence type="ECO:0000256" key="10">
    <source>
        <dbReference type="ARBA" id="ARBA00022837"/>
    </source>
</evidence>
<feature type="binding site" evidence="18">
    <location>
        <position position="187"/>
    </location>
    <ligand>
        <name>Mg(2+)</name>
        <dbReference type="ChEBI" id="CHEBI:18420"/>
    </ligand>
</feature>
<protein>
    <recommendedName>
        <fullName evidence="7 14">Transketolase</fullName>
        <ecNumber evidence="7 14">2.2.1.1</ecNumber>
    </recommendedName>
</protein>
<dbReference type="SMART" id="SM00861">
    <property type="entry name" value="Transket_pyr"/>
    <property type="match status" value="1"/>
</dbReference>
<feature type="binding site" evidence="17">
    <location>
        <position position="436"/>
    </location>
    <ligand>
        <name>thiamine diphosphate</name>
        <dbReference type="ChEBI" id="CHEBI:58937"/>
    </ligand>
</feature>
<comment type="subunit">
    <text evidence="6">Homodimer.</text>
</comment>
<evidence type="ECO:0000256" key="6">
    <source>
        <dbReference type="ARBA" id="ARBA00011738"/>
    </source>
</evidence>
<feature type="domain" description="Transketolase-like pyrimidine-binding" evidence="20">
    <location>
        <begin position="353"/>
        <end position="524"/>
    </location>
</feature>
<comment type="catalytic activity">
    <reaction evidence="13">
        <text>D-sedoheptulose 7-phosphate + D-glyceraldehyde 3-phosphate = aldehydo-D-ribose 5-phosphate + D-xylulose 5-phosphate</text>
        <dbReference type="Rhea" id="RHEA:10508"/>
        <dbReference type="ChEBI" id="CHEBI:57483"/>
        <dbReference type="ChEBI" id="CHEBI:57737"/>
        <dbReference type="ChEBI" id="CHEBI:58273"/>
        <dbReference type="ChEBI" id="CHEBI:59776"/>
        <dbReference type="EC" id="2.2.1.1"/>
    </reaction>
</comment>
<keyword evidence="12 17" id="KW-0786">Thiamine pyrophosphate</keyword>
<feature type="binding site" evidence="16">
    <location>
        <position position="472"/>
    </location>
    <ligand>
        <name>substrate</name>
    </ligand>
</feature>
<evidence type="ECO:0000256" key="13">
    <source>
        <dbReference type="ARBA" id="ARBA00049473"/>
    </source>
</evidence>
<dbReference type="SUPFAM" id="SSF52922">
    <property type="entry name" value="TK C-terminal domain-like"/>
    <property type="match status" value="1"/>
</dbReference>